<feature type="domain" description="Protein kinase" evidence="6">
    <location>
        <begin position="292"/>
        <end position="568"/>
    </location>
</feature>
<keyword evidence="3 8" id="KW-0418">Kinase</keyword>
<dbReference type="InterPro" id="IPR036457">
    <property type="entry name" value="PPM-type-like_dom_sf"/>
</dbReference>
<dbReference type="InterPro" id="IPR001932">
    <property type="entry name" value="PPM-type_phosphatase-like_dom"/>
</dbReference>
<reference evidence="8 9" key="1">
    <citation type="submission" date="2024-08" db="EMBL/GenBank/DDBJ databases">
        <authorList>
            <person name="Ishaq N."/>
        </authorList>
    </citation>
    <scope>NUCLEOTIDE SEQUENCE [LARGE SCALE GENOMIC DNA]</scope>
    <source>
        <strain evidence="8 9">JCM 30400</strain>
    </source>
</reference>
<dbReference type="InterPro" id="IPR008271">
    <property type="entry name" value="Ser/Thr_kinase_AS"/>
</dbReference>
<comment type="caution">
    <text evidence="8">The sequence shown here is derived from an EMBL/GenBank/DDBJ whole genome shotgun (WGS) entry which is preliminary data.</text>
</comment>
<evidence type="ECO:0000256" key="4">
    <source>
        <dbReference type="ARBA" id="ARBA00022840"/>
    </source>
</evidence>
<dbReference type="SMART" id="SM00331">
    <property type="entry name" value="PP2C_SIG"/>
    <property type="match status" value="1"/>
</dbReference>
<proteinExistence type="predicted"/>
<dbReference type="Pfam" id="PF13672">
    <property type="entry name" value="PP2C_2"/>
    <property type="match status" value="1"/>
</dbReference>
<dbReference type="Pfam" id="PF00069">
    <property type="entry name" value="Pkinase"/>
    <property type="match status" value="1"/>
</dbReference>
<dbReference type="EMBL" id="JBGMEL010000001">
    <property type="protein sequence ID" value="MFA0789047.1"/>
    <property type="molecule type" value="Genomic_DNA"/>
</dbReference>
<gene>
    <name evidence="8" type="ORF">ACCI51_00720</name>
</gene>
<dbReference type="SUPFAM" id="SSF81606">
    <property type="entry name" value="PP2C-like"/>
    <property type="match status" value="1"/>
</dbReference>
<dbReference type="CDD" id="cd14014">
    <property type="entry name" value="STKc_PknB_like"/>
    <property type="match status" value="1"/>
</dbReference>
<dbReference type="Proteomes" id="UP001569414">
    <property type="component" value="Unassembled WGS sequence"/>
</dbReference>
<dbReference type="SMART" id="SM00220">
    <property type="entry name" value="S_TKc"/>
    <property type="match status" value="1"/>
</dbReference>
<dbReference type="PROSITE" id="PS00108">
    <property type="entry name" value="PROTEIN_KINASE_ST"/>
    <property type="match status" value="1"/>
</dbReference>
<keyword evidence="5" id="KW-0812">Transmembrane</keyword>
<dbReference type="PANTHER" id="PTHR43289">
    <property type="entry name" value="MITOGEN-ACTIVATED PROTEIN KINASE KINASE KINASE 20-RELATED"/>
    <property type="match status" value="1"/>
</dbReference>
<dbReference type="CDD" id="cd00143">
    <property type="entry name" value="PP2Cc"/>
    <property type="match status" value="1"/>
</dbReference>
<sequence>MSPDKELDTVIPVSAYKLSGINANPQSDKIDALQVFIATCAGHRRHNDDACAVRLPEGSTLQRHGSLTALADGVASAEAGGEAARAAINGFFCDYYSTPETWSTRHAVARVLHSLNNWLYRQSGGSVEIQRGWLTTFSAIIFKGASAHLVHIGDSRIYRLRAGKLECLSRDHSHRLAPGRTFLSRALGMDAHIDVDYRCEALEPGDIYLLTSDGIHDFLPDTSIQERLLEFGESTPQQLIDTALRAGSSDNLSAVVTRVNAIGSPRCDELAMHNRELPFAPDLRPGQKLDGFLILQELYASNRSHLYLARDQKTGELRAIKTPSVNYCDDPHYIERFIAEEWTGRRVNHPGIIKLYPPKVGRSSLYHVLEYVEGQTLRQWMQLNPQAQIPQVRTLLAQLISALRSLQRLEIIHGDLKPENIMMRRDGRLVVVDLGGVDCPGLREQLLFSDPSVPGSKNYAAPEFFFGDSPSHRSDIFSVGVIAYELLTGSYPYPERLGSLHYHLKSYQHLRFMKAGSHREDIPFWIDGALQKACAPNPKQRYSSLSEFIRDLEVPNSDFKSPKGRPLLEKNPLLFWQLLALVLLFSHLLYFF</sequence>
<evidence type="ECO:0000313" key="9">
    <source>
        <dbReference type="Proteomes" id="UP001569414"/>
    </source>
</evidence>
<keyword evidence="4" id="KW-0067">ATP-binding</keyword>
<dbReference type="PANTHER" id="PTHR43289:SF6">
    <property type="entry name" value="SERINE_THREONINE-PROTEIN KINASE NEKL-3"/>
    <property type="match status" value="1"/>
</dbReference>
<keyword evidence="2" id="KW-0547">Nucleotide-binding</keyword>
<keyword evidence="1" id="KW-0808">Transferase</keyword>
<feature type="domain" description="PPM-type phosphatase" evidence="7">
    <location>
        <begin position="34"/>
        <end position="259"/>
    </location>
</feature>
<evidence type="ECO:0000256" key="1">
    <source>
        <dbReference type="ARBA" id="ARBA00022679"/>
    </source>
</evidence>
<dbReference type="PROSITE" id="PS50011">
    <property type="entry name" value="PROTEIN_KINASE_DOM"/>
    <property type="match status" value="1"/>
</dbReference>
<organism evidence="8 9">
    <name type="scientific">Microbulbifer echini</name>
    <dbReference type="NCBI Taxonomy" id="1529067"/>
    <lineage>
        <taxon>Bacteria</taxon>
        <taxon>Pseudomonadati</taxon>
        <taxon>Pseudomonadota</taxon>
        <taxon>Gammaproteobacteria</taxon>
        <taxon>Cellvibrionales</taxon>
        <taxon>Microbulbiferaceae</taxon>
        <taxon>Microbulbifer</taxon>
    </lineage>
</organism>
<evidence type="ECO:0000256" key="2">
    <source>
        <dbReference type="ARBA" id="ARBA00022741"/>
    </source>
</evidence>
<evidence type="ECO:0000256" key="5">
    <source>
        <dbReference type="SAM" id="Phobius"/>
    </source>
</evidence>
<name>A0ABV4NHR9_9GAMM</name>
<dbReference type="SUPFAM" id="SSF56112">
    <property type="entry name" value="Protein kinase-like (PK-like)"/>
    <property type="match status" value="1"/>
</dbReference>
<evidence type="ECO:0000256" key="3">
    <source>
        <dbReference type="ARBA" id="ARBA00022777"/>
    </source>
</evidence>
<keyword evidence="9" id="KW-1185">Reference proteome</keyword>
<dbReference type="Gene3D" id="3.30.200.20">
    <property type="entry name" value="Phosphorylase Kinase, domain 1"/>
    <property type="match status" value="1"/>
</dbReference>
<dbReference type="GO" id="GO:0016301">
    <property type="term" value="F:kinase activity"/>
    <property type="evidence" value="ECO:0007669"/>
    <property type="project" value="UniProtKB-KW"/>
</dbReference>
<evidence type="ECO:0000313" key="8">
    <source>
        <dbReference type="EMBL" id="MFA0789047.1"/>
    </source>
</evidence>
<dbReference type="InterPro" id="IPR011009">
    <property type="entry name" value="Kinase-like_dom_sf"/>
</dbReference>
<dbReference type="PROSITE" id="PS51746">
    <property type="entry name" value="PPM_2"/>
    <property type="match status" value="1"/>
</dbReference>
<dbReference type="Gene3D" id="1.10.510.10">
    <property type="entry name" value="Transferase(Phosphotransferase) domain 1"/>
    <property type="match status" value="1"/>
</dbReference>
<dbReference type="InterPro" id="IPR000719">
    <property type="entry name" value="Prot_kinase_dom"/>
</dbReference>
<protein>
    <submittedName>
        <fullName evidence="8">Protein kinase</fullName>
    </submittedName>
</protein>
<accession>A0ABV4NHR9</accession>
<evidence type="ECO:0000259" key="6">
    <source>
        <dbReference type="PROSITE" id="PS50011"/>
    </source>
</evidence>
<dbReference type="Gene3D" id="3.60.40.10">
    <property type="entry name" value="PPM-type phosphatase domain"/>
    <property type="match status" value="1"/>
</dbReference>
<evidence type="ECO:0000259" key="7">
    <source>
        <dbReference type="PROSITE" id="PS51746"/>
    </source>
</evidence>
<feature type="transmembrane region" description="Helical" evidence="5">
    <location>
        <begin position="573"/>
        <end position="591"/>
    </location>
</feature>
<keyword evidence="5" id="KW-0472">Membrane</keyword>
<dbReference type="RefSeq" id="WP_371842238.1">
    <property type="nucleotide sequence ID" value="NZ_JBGMEL010000001.1"/>
</dbReference>
<dbReference type="SMART" id="SM00332">
    <property type="entry name" value="PP2Cc"/>
    <property type="match status" value="1"/>
</dbReference>
<keyword evidence="5" id="KW-1133">Transmembrane helix</keyword>